<proteinExistence type="predicted"/>
<evidence type="ECO:0000259" key="2">
    <source>
        <dbReference type="Pfam" id="PF13699"/>
    </source>
</evidence>
<reference evidence="3 4" key="1">
    <citation type="submission" date="2019-06" db="EMBL/GenBank/DDBJ databases">
        <title>New taxonomy in bacterial strain CC-CFT640, isolated from vineyard.</title>
        <authorList>
            <person name="Lin S.-Y."/>
            <person name="Tsai C.-F."/>
            <person name="Young C.-C."/>
        </authorList>
    </citation>
    <scope>NUCLEOTIDE SEQUENCE [LARGE SCALE GENOMIC DNA]</scope>
    <source>
        <strain evidence="3 4">CC-CFT640</strain>
    </source>
</reference>
<dbReference type="Pfam" id="PF13699">
    <property type="entry name" value="eCIS_core"/>
    <property type="match status" value="1"/>
</dbReference>
<organism evidence="3 4">
    <name type="scientific">Vineibacter terrae</name>
    <dbReference type="NCBI Taxonomy" id="2586908"/>
    <lineage>
        <taxon>Bacteria</taxon>
        <taxon>Pseudomonadati</taxon>
        <taxon>Pseudomonadota</taxon>
        <taxon>Alphaproteobacteria</taxon>
        <taxon>Hyphomicrobiales</taxon>
        <taxon>Vineibacter</taxon>
    </lineage>
</organism>
<dbReference type="OrthoDB" id="7387101at2"/>
<feature type="compositionally biased region" description="Low complexity" evidence="1">
    <location>
        <begin position="162"/>
        <end position="177"/>
    </location>
</feature>
<feature type="region of interest" description="Disordered" evidence="1">
    <location>
        <begin position="152"/>
        <end position="190"/>
    </location>
</feature>
<name>A0A5C8PJA8_9HYPH</name>
<sequence>MSTAEILIPRDLLKIWLAFGNEMALTPSLRRFMEARFGTDLSDVRVHTGAVASHLCDTLKARALTLGNDILFADGEYEPYSAEGRWLVAHELVHVLQQRAADSPVLSWRASWSSGSSETVALGDDEDTCEAEADRLAAEVIDGGLRSAVTPDRSGAIRGARRVQQAAAAQQPAAPAPRHYPRPRLVSSAG</sequence>
<comment type="caution">
    <text evidence="3">The sequence shown here is derived from an EMBL/GenBank/DDBJ whole genome shotgun (WGS) entry which is preliminary data.</text>
</comment>
<evidence type="ECO:0000313" key="3">
    <source>
        <dbReference type="EMBL" id="TXL73334.1"/>
    </source>
</evidence>
<dbReference type="RefSeq" id="WP_147849104.1">
    <property type="nucleotide sequence ID" value="NZ_DATAJT010000035.1"/>
</dbReference>
<dbReference type="AlphaFoldDB" id="A0A5C8PJA8"/>
<dbReference type="InterPro" id="IPR025295">
    <property type="entry name" value="eCIS_core_dom"/>
</dbReference>
<gene>
    <name evidence="3" type="ORF">FHP25_21885</name>
</gene>
<evidence type="ECO:0000313" key="4">
    <source>
        <dbReference type="Proteomes" id="UP000321638"/>
    </source>
</evidence>
<accession>A0A5C8PJA8</accession>
<evidence type="ECO:0000256" key="1">
    <source>
        <dbReference type="SAM" id="MobiDB-lite"/>
    </source>
</evidence>
<protein>
    <submittedName>
        <fullName evidence="3">DUF4157 domain-containing protein</fullName>
    </submittedName>
</protein>
<dbReference type="Proteomes" id="UP000321638">
    <property type="component" value="Unassembled WGS sequence"/>
</dbReference>
<keyword evidence="4" id="KW-1185">Reference proteome</keyword>
<dbReference type="EMBL" id="VDUZ01000026">
    <property type="protein sequence ID" value="TXL73334.1"/>
    <property type="molecule type" value="Genomic_DNA"/>
</dbReference>
<feature type="domain" description="eCIS core" evidence="2">
    <location>
        <begin position="25"/>
        <end position="100"/>
    </location>
</feature>